<keyword evidence="7" id="KW-1185">Reference proteome</keyword>
<proteinExistence type="inferred from homology"/>
<accession>A0ABR8XL05</accession>
<organism evidence="6 7">
    <name type="scientific">Solibacillus merdavium</name>
    <dbReference type="NCBI Taxonomy" id="2762218"/>
    <lineage>
        <taxon>Bacteria</taxon>
        <taxon>Bacillati</taxon>
        <taxon>Bacillota</taxon>
        <taxon>Bacilli</taxon>
        <taxon>Bacillales</taxon>
        <taxon>Caryophanaceae</taxon>
        <taxon>Solibacillus</taxon>
    </lineage>
</organism>
<evidence type="ECO:0000256" key="2">
    <source>
        <dbReference type="RuleBase" id="RU362116"/>
    </source>
</evidence>
<evidence type="ECO:0000259" key="5">
    <source>
        <dbReference type="Pfam" id="PF22692"/>
    </source>
</evidence>
<feature type="domain" description="Flagellar hook protein FlgE/F/G-like D1" evidence="5">
    <location>
        <begin position="121"/>
        <end position="178"/>
    </location>
</feature>
<name>A0ABR8XL05_9BACL</name>
<comment type="similarity">
    <text evidence="1 2">Belongs to the flagella basal body rod proteins family.</text>
</comment>
<keyword evidence="2" id="KW-0975">Bacterial flagellum</keyword>
<comment type="subcellular location">
    <subcellularLocation>
        <location evidence="2">Bacterial flagellum basal body</location>
    </subcellularLocation>
</comment>
<keyword evidence="6" id="KW-0969">Cilium</keyword>
<sequence>MFKGFYTVATGMVAQQRKTEILTNNMANANTPGFKSDQTTIRSFPDMLMSAVNSTTIPTEKGFALKKLNPVGALNAGVYLQETMPNQAQGQIYSTGLTTDIALINSSLPIDEASGNSAQIFFRLENEDGVESYTRNGNFTMDGQGNLVNAQGLFVLDSNGERLQLTNDNIRISADGAIFDENGVQVGTLGVAFSENPDVLVKQENGLFNTLDGVDLPSAYGQANVQFAMQQQYLEGSNVDASKAMTDLLTAYRAFEANQKVLQAYDKSMEKAVNEIGRVN</sequence>
<dbReference type="RefSeq" id="WP_191703192.1">
    <property type="nucleotide sequence ID" value="NZ_JACSPW010000004.1"/>
</dbReference>
<dbReference type="Pfam" id="PF06429">
    <property type="entry name" value="Flg_bbr_C"/>
    <property type="match status" value="1"/>
</dbReference>
<dbReference type="Pfam" id="PF22692">
    <property type="entry name" value="LlgE_F_G_D1"/>
    <property type="match status" value="1"/>
</dbReference>
<dbReference type="InterPro" id="IPR010930">
    <property type="entry name" value="Flg_bb/hook_C_dom"/>
</dbReference>
<evidence type="ECO:0000256" key="1">
    <source>
        <dbReference type="ARBA" id="ARBA00009677"/>
    </source>
</evidence>
<dbReference type="InterPro" id="IPR037925">
    <property type="entry name" value="FlgE/F/G-like"/>
</dbReference>
<evidence type="ECO:0000313" key="7">
    <source>
        <dbReference type="Proteomes" id="UP000600565"/>
    </source>
</evidence>
<dbReference type="InterPro" id="IPR053967">
    <property type="entry name" value="LlgE_F_G-like_D1"/>
</dbReference>
<reference evidence="6 7" key="1">
    <citation type="submission" date="2020-08" db="EMBL/GenBank/DDBJ databases">
        <title>A Genomic Blueprint of the Chicken Gut Microbiome.</title>
        <authorList>
            <person name="Gilroy R."/>
            <person name="Ravi A."/>
            <person name="Getino M."/>
            <person name="Pursley I."/>
            <person name="Horton D.L."/>
            <person name="Alikhan N.-F."/>
            <person name="Baker D."/>
            <person name="Gharbi K."/>
            <person name="Hall N."/>
            <person name="Watson M."/>
            <person name="Adriaenssens E.M."/>
            <person name="Foster-Nyarko E."/>
            <person name="Jarju S."/>
            <person name="Secka A."/>
            <person name="Antonio M."/>
            <person name="Oren A."/>
            <person name="Chaudhuri R."/>
            <person name="La Ragione R.M."/>
            <person name="Hildebrand F."/>
            <person name="Pallen M.J."/>
        </authorList>
    </citation>
    <scope>NUCLEOTIDE SEQUENCE [LARGE SCALE GENOMIC DNA]</scope>
    <source>
        <strain evidence="6 7">Sa1YVA6</strain>
    </source>
</reference>
<dbReference type="InterPro" id="IPR001444">
    <property type="entry name" value="Flag_bb_rod_N"/>
</dbReference>
<gene>
    <name evidence="6" type="ORF">H9632_05875</name>
</gene>
<keyword evidence="6" id="KW-0282">Flagellum</keyword>
<dbReference type="InterPro" id="IPR019776">
    <property type="entry name" value="Flagellar_basal_body_rod_CS"/>
</dbReference>
<feature type="domain" description="Flagellar basal body rod protein N-terminal" evidence="3">
    <location>
        <begin position="5"/>
        <end position="35"/>
    </location>
</feature>
<dbReference type="EMBL" id="JACSPW010000004">
    <property type="protein sequence ID" value="MBD8032589.1"/>
    <property type="molecule type" value="Genomic_DNA"/>
</dbReference>
<protein>
    <submittedName>
        <fullName evidence="6">Flagellar hook-basal body protein</fullName>
    </submittedName>
</protein>
<dbReference type="PROSITE" id="PS00588">
    <property type="entry name" value="FLAGELLA_BB_ROD"/>
    <property type="match status" value="1"/>
</dbReference>
<dbReference type="PANTHER" id="PTHR30435:SF19">
    <property type="entry name" value="FLAGELLAR BASAL-BODY ROD PROTEIN FLGG"/>
    <property type="match status" value="1"/>
</dbReference>
<evidence type="ECO:0000259" key="3">
    <source>
        <dbReference type="Pfam" id="PF00460"/>
    </source>
</evidence>
<dbReference type="Proteomes" id="UP000600565">
    <property type="component" value="Unassembled WGS sequence"/>
</dbReference>
<keyword evidence="6" id="KW-0966">Cell projection</keyword>
<comment type="caution">
    <text evidence="6">The sequence shown here is derived from an EMBL/GenBank/DDBJ whole genome shotgun (WGS) entry which is preliminary data.</text>
</comment>
<evidence type="ECO:0000313" key="6">
    <source>
        <dbReference type="EMBL" id="MBD8032589.1"/>
    </source>
</evidence>
<dbReference type="SUPFAM" id="SSF117143">
    <property type="entry name" value="Flagellar hook protein flgE"/>
    <property type="match status" value="1"/>
</dbReference>
<feature type="domain" description="Flagellar basal-body/hook protein C-terminal" evidence="4">
    <location>
        <begin position="230"/>
        <end position="274"/>
    </location>
</feature>
<dbReference type="Pfam" id="PF00460">
    <property type="entry name" value="Flg_bb_rod"/>
    <property type="match status" value="1"/>
</dbReference>
<evidence type="ECO:0000259" key="4">
    <source>
        <dbReference type="Pfam" id="PF06429"/>
    </source>
</evidence>
<dbReference type="PANTHER" id="PTHR30435">
    <property type="entry name" value="FLAGELLAR PROTEIN"/>
    <property type="match status" value="1"/>
</dbReference>
<dbReference type="NCBIfam" id="TIGR03506">
    <property type="entry name" value="FlgEFG_subfam"/>
    <property type="match status" value="1"/>
</dbReference>
<dbReference type="InterPro" id="IPR020013">
    <property type="entry name" value="Flagellar_FlgE/F/G"/>
</dbReference>